<dbReference type="EMBL" id="AP003863">
    <property type="protein sequence ID" value="BAD30393.1"/>
    <property type="molecule type" value="Genomic_DNA"/>
</dbReference>
<proteinExistence type="predicted"/>
<feature type="compositionally biased region" description="Basic residues" evidence="1">
    <location>
        <begin position="221"/>
        <end position="231"/>
    </location>
</feature>
<dbReference type="Proteomes" id="UP000000763">
    <property type="component" value="Chromosome 7"/>
</dbReference>
<reference evidence="3" key="1">
    <citation type="journal article" date="2005" name="Nature">
        <title>The map-based sequence of the rice genome.</title>
        <authorList>
            <consortium name="International rice genome sequencing project (IRGSP)"/>
            <person name="Matsumoto T."/>
            <person name="Wu J."/>
            <person name="Kanamori H."/>
            <person name="Katayose Y."/>
            <person name="Fujisawa M."/>
            <person name="Namiki N."/>
            <person name="Mizuno H."/>
            <person name="Yamamoto K."/>
            <person name="Antonio B.A."/>
            <person name="Baba T."/>
            <person name="Sakata K."/>
            <person name="Nagamura Y."/>
            <person name="Aoki H."/>
            <person name="Arikawa K."/>
            <person name="Arita K."/>
            <person name="Bito T."/>
            <person name="Chiden Y."/>
            <person name="Fujitsuka N."/>
            <person name="Fukunaka R."/>
            <person name="Hamada M."/>
            <person name="Harada C."/>
            <person name="Hayashi A."/>
            <person name="Hijishita S."/>
            <person name="Honda M."/>
            <person name="Hosokawa S."/>
            <person name="Ichikawa Y."/>
            <person name="Idonuma A."/>
            <person name="Iijima M."/>
            <person name="Ikeda M."/>
            <person name="Ikeno M."/>
            <person name="Ito K."/>
            <person name="Ito S."/>
            <person name="Ito T."/>
            <person name="Ito Y."/>
            <person name="Ito Y."/>
            <person name="Iwabuchi A."/>
            <person name="Kamiya K."/>
            <person name="Karasawa W."/>
            <person name="Kurita K."/>
            <person name="Katagiri S."/>
            <person name="Kikuta A."/>
            <person name="Kobayashi H."/>
            <person name="Kobayashi N."/>
            <person name="Machita K."/>
            <person name="Maehara T."/>
            <person name="Masukawa M."/>
            <person name="Mizubayashi T."/>
            <person name="Mukai Y."/>
            <person name="Nagasaki H."/>
            <person name="Nagata Y."/>
            <person name="Naito S."/>
            <person name="Nakashima M."/>
            <person name="Nakama Y."/>
            <person name="Nakamichi Y."/>
            <person name="Nakamura M."/>
            <person name="Meguro A."/>
            <person name="Negishi M."/>
            <person name="Ohta I."/>
            <person name="Ohta T."/>
            <person name="Okamoto M."/>
            <person name="Ono N."/>
            <person name="Saji S."/>
            <person name="Sakaguchi M."/>
            <person name="Sakai K."/>
            <person name="Shibata M."/>
            <person name="Shimokawa T."/>
            <person name="Song J."/>
            <person name="Takazaki Y."/>
            <person name="Terasawa K."/>
            <person name="Tsugane M."/>
            <person name="Tsuji K."/>
            <person name="Ueda S."/>
            <person name="Waki K."/>
            <person name="Yamagata H."/>
            <person name="Yamamoto M."/>
            <person name="Yamamoto S."/>
            <person name="Yamane H."/>
            <person name="Yoshiki S."/>
            <person name="Yoshihara R."/>
            <person name="Yukawa K."/>
            <person name="Zhong H."/>
            <person name="Yano M."/>
            <person name="Yuan Q."/>
            <person name="Ouyang S."/>
            <person name="Liu J."/>
            <person name="Jones K.M."/>
            <person name="Gansberger K."/>
            <person name="Moffat K."/>
            <person name="Hill J."/>
            <person name="Bera J."/>
            <person name="Fadrosh D."/>
            <person name="Jin S."/>
            <person name="Johri S."/>
            <person name="Kim M."/>
            <person name="Overton L."/>
            <person name="Reardon M."/>
            <person name="Tsitrin T."/>
            <person name="Vuong H."/>
            <person name="Weaver B."/>
            <person name="Ciecko A."/>
            <person name="Tallon L."/>
            <person name="Jackson J."/>
            <person name="Pai G."/>
            <person name="Aken S.V."/>
            <person name="Utterback T."/>
            <person name="Reidmuller S."/>
            <person name="Feldblyum T."/>
            <person name="Hsiao J."/>
            <person name="Zismann V."/>
            <person name="Iobst S."/>
            <person name="de Vazeille A.R."/>
            <person name="Buell C.R."/>
            <person name="Ying K."/>
            <person name="Li Y."/>
            <person name="Lu T."/>
            <person name="Huang Y."/>
            <person name="Zhao Q."/>
            <person name="Feng Q."/>
            <person name="Zhang L."/>
            <person name="Zhu J."/>
            <person name="Weng Q."/>
            <person name="Mu J."/>
            <person name="Lu Y."/>
            <person name="Fan D."/>
            <person name="Liu Y."/>
            <person name="Guan J."/>
            <person name="Zhang Y."/>
            <person name="Yu S."/>
            <person name="Liu X."/>
            <person name="Zhang Y."/>
            <person name="Hong G."/>
            <person name="Han B."/>
            <person name="Choisne N."/>
            <person name="Demange N."/>
            <person name="Orjeda G."/>
            <person name="Samain S."/>
            <person name="Cattolico L."/>
            <person name="Pelletier E."/>
            <person name="Couloux A."/>
            <person name="Segurens B."/>
            <person name="Wincker P."/>
            <person name="D'Hont A."/>
            <person name="Scarpelli C."/>
            <person name="Weissenbach J."/>
            <person name="Salanoubat M."/>
            <person name="Quetier F."/>
            <person name="Yu Y."/>
            <person name="Kim H.R."/>
            <person name="Rambo T."/>
            <person name="Currie J."/>
            <person name="Collura K."/>
            <person name="Luo M."/>
            <person name="Yang T."/>
            <person name="Ammiraju J.S.S."/>
            <person name="Engler F."/>
            <person name="Soderlund C."/>
            <person name="Wing R.A."/>
            <person name="Palmer L.E."/>
            <person name="de la Bastide M."/>
            <person name="Spiegel L."/>
            <person name="Nascimento L."/>
            <person name="Zutavern T."/>
            <person name="O'Shaughnessy A."/>
            <person name="Dike S."/>
            <person name="Dedhia N."/>
            <person name="Preston R."/>
            <person name="Balija V."/>
            <person name="McCombie W.R."/>
            <person name="Chow T."/>
            <person name="Chen H."/>
            <person name="Chung M."/>
            <person name="Chen C."/>
            <person name="Shaw J."/>
            <person name="Wu H."/>
            <person name="Hsiao K."/>
            <person name="Chao Y."/>
            <person name="Chu M."/>
            <person name="Cheng C."/>
            <person name="Hour A."/>
            <person name="Lee P."/>
            <person name="Lin S."/>
            <person name="Lin Y."/>
            <person name="Liou J."/>
            <person name="Liu S."/>
            <person name="Hsing Y."/>
            <person name="Raghuvanshi S."/>
            <person name="Mohanty A."/>
            <person name="Bharti A.K."/>
            <person name="Gaur A."/>
            <person name="Gupta V."/>
            <person name="Kumar D."/>
            <person name="Ravi V."/>
            <person name="Vij S."/>
            <person name="Kapur A."/>
            <person name="Khurana P."/>
            <person name="Khurana P."/>
            <person name="Khurana J.P."/>
            <person name="Tyagi A.K."/>
            <person name="Gaikwad K."/>
            <person name="Singh A."/>
            <person name="Dalal V."/>
            <person name="Srivastava S."/>
            <person name="Dixit A."/>
            <person name="Pal A.K."/>
            <person name="Ghazi I.A."/>
            <person name="Yadav M."/>
            <person name="Pandit A."/>
            <person name="Bhargava A."/>
            <person name="Sureshbabu K."/>
            <person name="Batra K."/>
            <person name="Sharma T.R."/>
            <person name="Mohapatra T."/>
            <person name="Singh N.K."/>
            <person name="Messing J."/>
            <person name="Nelson A.B."/>
            <person name="Fuks G."/>
            <person name="Kavchok S."/>
            <person name="Keizer G."/>
            <person name="Linton E."/>
            <person name="Llaca V."/>
            <person name="Song R."/>
            <person name="Tanyolac B."/>
            <person name="Young S."/>
            <person name="Ho-Il K."/>
            <person name="Hahn J.H."/>
            <person name="Sangsakoo G."/>
            <person name="Vanavichit A."/>
            <person name="de Mattos Luiz.A.T."/>
            <person name="Zimmer P.D."/>
            <person name="Malone G."/>
            <person name="Dellagostin O."/>
            <person name="de Oliveira A.C."/>
            <person name="Bevan M."/>
            <person name="Bancroft I."/>
            <person name="Minx P."/>
            <person name="Cordum H."/>
            <person name="Wilson R."/>
            <person name="Cheng Z."/>
            <person name="Jin W."/>
            <person name="Jiang J."/>
            <person name="Leong S.A."/>
            <person name="Iwama H."/>
            <person name="Gojobori T."/>
            <person name="Itoh T."/>
            <person name="Niimura Y."/>
            <person name="Fujii Y."/>
            <person name="Habara T."/>
            <person name="Sakai H."/>
            <person name="Sato Y."/>
            <person name="Wilson G."/>
            <person name="Kumar K."/>
            <person name="McCouch S."/>
            <person name="Juretic N."/>
            <person name="Hoen D."/>
            <person name="Wright S."/>
            <person name="Bruskiewich R."/>
            <person name="Bureau T."/>
            <person name="Miyao A."/>
            <person name="Hirochika H."/>
            <person name="Nishikawa T."/>
            <person name="Kadowaki K."/>
            <person name="Sugiura M."/>
            <person name="Burr B."/>
            <person name="Sasaki T."/>
        </authorList>
    </citation>
    <scope>NUCLEOTIDE SEQUENCE [LARGE SCALE GENOMIC DNA]</scope>
    <source>
        <strain evidence="3">cv. Nipponbare</strain>
    </source>
</reference>
<evidence type="ECO:0000313" key="3">
    <source>
        <dbReference type="Proteomes" id="UP000000763"/>
    </source>
</evidence>
<reference evidence="3" key="2">
    <citation type="journal article" date="2008" name="Nucleic Acids Res.">
        <title>The rice annotation project database (RAP-DB): 2008 update.</title>
        <authorList>
            <consortium name="The rice annotation project (RAP)"/>
        </authorList>
    </citation>
    <scope>GENOME REANNOTATION</scope>
    <source>
        <strain evidence="3">cv. Nipponbare</strain>
    </source>
</reference>
<name>Q69W16_ORYSJ</name>
<sequence length="566" mass="60907">MAREQKRRPAAELAVWGGSLELKESLEDIDERIWAGSSPTSGNGGADGVAARQTRRLGGTARRWRGRESKEGREGLRWRRLAERRRTVANATPRRALRGRRGHGVERLGVGAAFLAVATKEAGAKRRSAGDSGVFVGDAKAATTWMHWAAKAVDRAAEIEPREREEQRRLARGELALGQGGGGELTAAVSGSAFERKRTVGPAVPPVSSSSYLSPADPNRHSRPRRRKIRRPPAPELASNDVGTIPSTAAPPLPSAPHCAVALPGTAVAVRTPSTAPLRQSTAATPLPPPPRATFAFSRLHPLPAGERRLARPCFCLQRLRRVVPHPGIHSVLPFHPRSTIPTVHRATAAFRHLQSRATTAPVAAALRYHRHRHRRSSPHPGPYSVSPPCPWNAAAAFTISFRRQPPPCGRLAVAVLGENPHRPFSFFSSSAAPRARCRDAPLSPAVVWPHAAARYRSAEPVSCRARALAAPPRGRPIGFGPIWAIHVVDAHPRPRVDLVHRAPPLCAADVRGPPVGAGFPLLTRRIQARVGVMERGGPCDGLCRFRIHLGTRGDCPLPAGDGGET</sequence>
<dbReference type="AlphaFoldDB" id="Q69W16"/>
<evidence type="ECO:0000256" key="1">
    <source>
        <dbReference type="SAM" id="MobiDB-lite"/>
    </source>
</evidence>
<accession>Q69W16</accession>
<evidence type="ECO:0000313" key="2">
    <source>
        <dbReference type="EMBL" id="BAD30393.1"/>
    </source>
</evidence>
<protein>
    <submittedName>
        <fullName evidence="2">Uncharacterized protein</fullName>
    </submittedName>
</protein>
<feature type="region of interest" description="Disordered" evidence="1">
    <location>
        <begin position="34"/>
        <end position="69"/>
    </location>
</feature>
<gene>
    <name evidence="2" type="primary">OJ1058_A12.108</name>
</gene>
<organism evidence="2 3">
    <name type="scientific">Oryza sativa subsp. japonica</name>
    <name type="common">Rice</name>
    <dbReference type="NCBI Taxonomy" id="39947"/>
    <lineage>
        <taxon>Eukaryota</taxon>
        <taxon>Viridiplantae</taxon>
        <taxon>Streptophyta</taxon>
        <taxon>Embryophyta</taxon>
        <taxon>Tracheophyta</taxon>
        <taxon>Spermatophyta</taxon>
        <taxon>Magnoliopsida</taxon>
        <taxon>Liliopsida</taxon>
        <taxon>Poales</taxon>
        <taxon>Poaceae</taxon>
        <taxon>BOP clade</taxon>
        <taxon>Oryzoideae</taxon>
        <taxon>Oryzeae</taxon>
        <taxon>Oryzinae</taxon>
        <taxon>Oryza</taxon>
        <taxon>Oryza sativa</taxon>
    </lineage>
</organism>
<feature type="compositionally biased region" description="Low complexity" evidence="1">
    <location>
        <begin position="206"/>
        <end position="217"/>
    </location>
</feature>
<feature type="region of interest" description="Disordered" evidence="1">
    <location>
        <begin position="197"/>
        <end position="251"/>
    </location>
</feature>